<name>A0ABZ0IXL1_9BACT</name>
<evidence type="ECO:0000313" key="2">
    <source>
        <dbReference type="EMBL" id="WOK09763.1"/>
    </source>
</evidence>
<dbReference type="InterPro" id="IPR016071">
    <property type="entry name" value="Staphylococal_nuclease_OB-fold"/>
</dbReference>
<dbReference type="Proteomes" id="UP001302349">
    <property type="component" value="Chromosome"/>
</dbReference>
<dbReference type="Gene3D" id="2.40.50.90">
    <property type="match status" value="1"/>
</dbReference>
<evidence type="ECO:0000313" key="3">
    <source>
        <dbReference type="Proteomes" id="UP001302349"/>
    </source>
</evidence>
<dbReference type="Pfam" id="PF00565">
    <property type="entry name" value="SNase"/>
    <property type="match status" value="1"/>
</dbReference>
<dbReference type="SUPFAM" id="SSF50199">
    <property type="entry name" value="Staphylococcal nuclease"/>
    <property type="match status" value="1"/>
</dbReference>
<dbReference type="RefSeq" id="WP_317492369.1">
    <property type="nucleotide sequence ID" value="NZ_CP136051.1"/>
</dbReference>
<feature type="domain" description="TNase-like" evidence="1">
    <location>
        <begin position="5"/>
        <end position="58"/>
    </location>
</feature>
<proteinExistence type="predicted"/>
<accession>A0ABZ0IXL1</accession>
<organism evidence="2 3">
    <name type="scientific">Imperialibacter roseus</name>
    <dbReference type="NCBI Taxonomy" id="1324217"/>
    <lineage>
        <taxon>Bacteria</taxon>
        <taxon>Pseudomonadati</taxon>
        <taxon>Bacteroidota</taxon>
        <taxon>Cytophagia</taxon>
        <taxon>Cytophagales</taxon>
        <taxon>Flammeovirgaceae</taxon>
        <taxon>Imperialibacter</taxon>
    </lineage>
</organism>
<keyword evidence="3" id="KW-1185">Reference proteome</keyword>
<protein>
    <submittedName>
        <fullName evidence="2">Thermonuclease family protein</fullName>
    </submittedName>
</protein>
<gene>
    <name evidence="2" type="ORF">RT717_19670</name>
</gene>
<dbReference type="EMBL" id="CP136051">
    <property type="protein sequence ID" value="WOK09763.1"/>
    <property type="molecule type" value="Genomic_DNA"/>
</dbReference>
<sequence length="61" mass="6983">MRLAKSARAKAKKFCPEGSLVTIQTMKEKRDRYARYLAEVVHDGENLSDYLLEIGAAKPWK</sequence>
<evidence type="ECO:0000259" key="1">
    <source>
        <dbReference type="Pfam" id="PF00565"/>
    </source>
</evidence>
<reference evidence="2 3" key="1">
    <citation type="journal article" date="2023" name="Microbiol. Resour. Announc.">
        <title>Complete Genome Sequence of Imperialibacter roseus strain P4T.</title>
        <authorList>
            <person name="Tizabi D.R."/>
            <person name="Bachvaroff T."/>
            <person name="Hill R.T."/>
        </authorList>
    </citation>
    <scope>NUCLEOTIDE SEQUENCE [LARGE SCALE GENOMIC DNA]</scope>
    <source>
        <strain evidence="2 3">P4T</strain>
    </source>
</reference>
<dbReference type="InterPro" id="IPR035437">
    <property type="entry name" value="SNase_OB-fold_sf"/>
</dbReference>